<accession>A0A0G2F148</accession>
<keyword evidence="3" id="KW-0378">Hydrolase</keyword>
<keyword evidence="6" id="KW-1185">Reference proteome</keyword>
<dbReference type="SUPFAM" id="SSF52743">
    <property type="entry name" value="Subtilisin-like"/>
    <property type="match status" value="1"/>
</dbReference>
<protein>
    <submittedName>
        <fullName evidence="5">Putative aorsin</fullName>
    </submittedName>
</protein>
<dbReference type="EMBL" id="LCWF01000012">
    <property type="protein sequence ID" value="KKY28537.1"/>
    <property type="molecule type" value="Genomic_DNA"/>
</dbReference>
<keyword evidence="3" id="KW-0720">Serine protease</keyword>
<dbReference type="AlphaFoldDB" id="A0A0G2F148"/>
<feature type="domain" description="Peptidase S53" evidence="4">
    <location>
        <begin position="36"/>
        <end position="335"/>
    </location>
</feature>
<dbReference type="CDD" id="cd04056">
    <property type="entry name" value="Peptidases_S53"/>
    <property type="match status" value="1"/>
</dbReference>
<dbReference type="PANTHER" id="PTHR14218:SF19">
    <property type="entry name" value="SERINE PROTEASE AORO, PUTATIVE (AFU_ORTHOLOGUE AFUA_6G10250)-RELATED"/>
    <property type="match status" value="1"/>
</dbReference>
<evidence type="ECO:0000256" key="1">
    <source>
        <dbReference type="ARBA" id="ARBA00022729"/>
    </source>
</evidence>
<dbReference type="GO" id="GO:0006508">
    <property type="term" value="P:proteolysis"/>
    <property type="evidence" value="ECO:0007669"/>
    <property type="project" value="UniProtKB-KW"/>
</dbReference>
<dbReference type="OrthoDB" id="409122at2759"/>
<dbReference type="InterPro" id="IPR036852">
    <property type="entry name" value="Peptidase_S8/S53_dom_sf"/>
</dbReference>
<name>A0A0G2F148_PHACM</name>
<feature type="active site" description="Charge relay system" evidence="3">
    <location>
        <position position="97"/>
    </location>
</feature>
<reference evidence="5 6" key="2">
    <citation type="submission" date="2015-05" db="EMBL/GenBank/DDBJ databases">
        <authorList>
            <person name="Morales-Cruz A."/>
            <person name="Amrine K.C."/>
            <person name="Cantu D."/>
        </authorList>
    </citation>
    <scope>NUCLEOTIDE SEQUENCE [LARGE SCALE GENOMIC DNA]</scope>
    <source>
        <strain evidence="5">UCRPC4</strain>
    </source>
</reference>
<keyword evidence="1" id="KW-0732">Signal</keyword>
<evidence type="ECO:0000259" key="4">
    <source>
        <dbReference type="PROSITE" id="PS51695"/>
    </source>
</evidence>
<keyword evidence="3" id="KW-0645">Protease</keyword>
<sequence>MKTDAAENIGMPGRNGPKPGDIFQKIEAELATCDEYITPDCLRALYEFPVNEIKASGNSYEIVEYTPQAYPASDLDMFFLCQLLTETQEEDFDYDGELDLDLEYGMALVYPQQVTLYQVGDITGEESFNTFLDALDASYCTFEGGDDPIEDSHYPVASYSYQGPNECGGNVNAKNMPNSVSLATVLYSSGDDGVAGNSDQCIEPITREYNNGSYGIFNPSFPGTCPYITSVRSTQIVPGASVTSPEEASETVIYSDGGFSNVFPIPSSQEEAVHTWWTEHPPPYSADRFNNSQKTRGFPDVSANGANYIVAVDGEFYLVYGTSCSFSRLRGRSSH</sequence>
<evidence type="ECO:0000256" key="3">
    <source>
        <dbReference type="PROSITE-ProRule" id="PRU01032"/>
    </source>
</evidence>
<evidence type="ECO:0000313" key="5">
    <source>
        <dbReference type="EMBL" id="KKY28537.1"/>
    </source>
</evidence>
<dbReference type="Proteomes" id="UP000053317">
    <property type="component" value="Unassembled WGS sequence"/>
</dbReference>
<reference evidence="5 6" key="1">
    <citation type="submission" date="2015-05" db="EMBL/GenBank/DDBJ databases">
        <title>Distinctive expansion of gene families associated with plant cell wall degradation and secondary metabolism in the genomes of grapevine trunk pathogens.</title>
        <authorList>
            <person name="Lawrence D.P."/>
            <person name="Travadon R."/>
            <person name="Rolshausen P.E."/>
            <person name="Baumgartner K."/>
        </authorList>
    </citation>
    <scope>NUCLEOTIDE SEQUENCE [LARGE SCALE GENOMIC DNA]</scope>
    <source>
        <strain evidence="5">UCRPC4</strain>
    </source>
</reference>
<comment type="caution">
    <text evidence="5">The sequence shown here is derived from an EMBL/GenBank/DDBJ whole genome shotgun (WGS) entry which is preliminary data.</text>
</comment>
<dbReference type="InterPro" id="IPR050819">
    <property type="entry name" value="Tripeptidyl-peptidase_I"/>
</dbReference>
<gene>
    <name evidence="5" type="ORF">UCRPC4_g00526</name>
</gene>
<dbReference type="GO" id="GO:0008240">
    <property type="term" value="F:tripeptidyl-peptidase activity"/>
    <property type="evidence" value="ECO:0007669"/>
    <property type="project" value="TreeGrafter"/>
</dbReference>
<dbReference type="PROSITE" id="PS51695">
    <property type="entry name" value="SEDOLISIN"/>
    <property type="match status" value="1"/>
</dbReference>
<evidence type="ECO:0000256" key="2">
    <source>
        <dbReference type="ARBA" id="ARBA00023145"/>
    </source>
</evidence>
<organism evidence="5 6">
    <name type="scientific">Phaeomoniella chlamydospora</name>
    <name type="common">Phaeoacremonium chlamydosporum</name>
    <dbReference type="NCBI Taxonomy" id="158046"/>
    <lineage>
        <taxon>Eukaryota</taxon>
        <taxon>Fungi</taxon>
        <taxon>Dikarya</taxon>
        <taxon>Ascomycota</taxon>
        <taxon>Pezizomycotina</taxon>
        <taxon>Eurotiomycetes</taxon>
        <taxon>Chaetothyriomycetidae</taxon>
        <taxon>Phaeomoniellales</taxon>
        <taxon>Phaeomoniellaceae</taxon>
        <taxon>Phaeomoniella</taxon>
    </lineage>
</organism>
<comment type="caution">
    <text evidence="3">Lacks conserved residue(s) required for the propagation of feature annotation.</text>
</comment>
<dbReference type="GO" id="GO:0004252">
    <property type="term" value="F:serine-type endopeptidase activity"/>
    <property type="evidence" value="ECO:0007669"/>
    <property type="project" value="UniProtKB-UniRule"/>
</dbReference>
<feature type="active site" description="Charge relay system" evidence="3">
    <location>
        <position position="323"/>
    </location>
</feature>
<feature type="active site" description="Charge relay system" evidence="3">
    <location>
        <position position="101"/>
    </location>
</feature>
<proteinExistence type="predicted"/>
<dbReference type="InterPro" id="IPR030400">
    <property type="entry name" value="Sedolisin_dom"/>
</dbReference>
<evidence type="ECO:0000313" key="6">
    <source>
        <dbReference type="Proteomes" id="UP000053317"/>
    </source>
</evidence>
<keyword evidence="2" id="KW-0865">Zymogen</keyword>
<dbReference type="Gene3D" id="3.40.50.200">
    <property type="entry name" value="Peptidase S8/S53 domain"/>
    <property type="match status" value="1"/>
</dbReference>
<dbReference type="PANTHER" id="PTHR14218">
    <property type="entry name" value="PROTEASE S8 TRIPEPTIDYL PEPTIDASE I CLN2"/>
    <property type="match status" value="1"/>
</dbReference>